<organism evidence="2 3">
    <name type="scientific">Caballeronia glathei</name>
    <dbReference type="NCBI Taxonomy" id="60547"/>
    <lineage>
        <taxon>Bacteria</taxon>
        <taxon>Pseudomonadati</taxon>
        <taxon>Pseudomonadota</taxon>
        <taxon>Betaproteobacteria</taxon>
        <taxon>Burkholderiales</taxon>
        <taxon>Burkholderiaceae</taxon>
        <taxon>Caballeronia</taxon>
    </lineage>
</organism>
<accession>A0A069PDX5</accession>
<dbReference type="AlphaFoldDB" id="A0A069PDX5"/>
<dbReference type="InterPro" id="IPR029024">
    <property type="entry name" value="TerB-like"/>
</dbReference>
<keyword evidence="1" id="KW-0175">Coiled coil</keyword>
<dbReference type="Proteomes" id="UP000027466">
    <property type="component" value="Unassembled WGS sequence"/>
</dbReference>
<proteinExistence type="predicted"/>
<evidence type="ECO:0008006" key="4">
    <source>
        <dbReference type="Google" id="ProtNLM"/>
    </source>
</evidence>
<keyword evidence="3" id="KW-1185">Reference proteome</keyword>
<evidence type="ECO:0000313" key="2">
    <source>
        <dbReference type="EMBL" id="KDR38785.1"/>
    </source>
</evidence>
<dbReference type="SUPFAM" id="SSF158682">
    <property type="entry name" value="TerB-like"/>
    <property type="match status" value="1"/>
</dbReference>
<sequence length="188" mass="20335">MSRDQLGDSAKAMEESFFAKQNEALRQTLRESEELQTRKQALSVASGITDDSLLDKLVALKLQGGTLAALALIPLVAVAWADGRIDKEERTAILSAAEEAGLRKDNANYQLLEQWLAAPPPLDMLIKWKAYIQALSATLNDETKQALKSTLLGRARAIAGATGGFLGIGSRVSKAEETVLVELERAFP</sequence>
<protein>
    <recommendedName>
        <fullName evidence="4">TerB family tellurite resistance protein</fullName>
    </recommendedName>
</protein>
<evidence type="ECO:0000256" key="1">
    <source>
        <dbReference type="SAM" id="Coils"/>
    </source>
</evidence>
<name>A0A069PDX5_9BURK</name>
<gene>
    <name evidence="2" type="ORF">BG61_37305</name>
</gene>
<dbReference type="RefSeq" id="WP_035928364.1">
    <property type="nucleotide sequence ID" value="NZ_CADFFX010000031.1"/>
</dbReference>
<comment type="caution">
    <text evidence="2">The sequence shown here is derived from an EMBL/GenBank/DDBJ whole genome shotgun (WGS) entry which is preliminary data.</text>
</comment>
<feature type="coiled-coil region" evidence="1">
    <location>
        <begin position="18"/>
        <end position="45"/>
    </location>
</feature>
<dbReference type="EMBL" id="JFHC01000076">
    <property type="protein sequence ID" value="KDR38785.1"/>
    <property type="molecule type" value="Genomic_DNA"/>
</dbReference>
<evidence type="ECO:0000313" key="3">
    <source>
        <dbReference type="Proteomes" id="UP000027466"/>
    </source>
</evidence>
<reference evidence="2 3" key="1">
    <citation type="submission" date="2014-03" db="EMBL/GenBank/DDBJ databases">
        <title>Draft Genome Sequences of Four Burkholderia Strains.</title>
        <authorList>
            <person name="Liu X.Y."/>
            <person name="Li C.X."/>
            <person name="Xu J.H."/>
        </authorList>
    </citation>
    <scope>NUCLEOTIDE SEQUENCE [LARGE SCALE GENOMIC DNA]</scope>
    <source>
        <strain evidence="2 3">DSM 50014</strain>
    </source>
</reference>